<feature type="region of interest" description="Disordered" evidence="8">
    <location>
        <begin position="1"/>
        <end position="57"/>
    </location>
</feature>
<keyword evidence="5" id="KW-1133">Transmembrane helix</keyword>
<comment type="caution">
    <text evidence="9">The sequence shown here is derived from an EMBL/GenBank/DDBJ whole genome shotgun (WGS) entry which is preliminary data.</text>
</comment>
<dbReference type="OrthoDB" id="10253709at2759"/>
<dbReference type="PANTHER" id="PTHR10780:SF18">
    <property type="entry name" value="LD43650P"/>
    <property type="match status" value="1"/>
</dbReference>
<evidence type="ECO:0000256" key="3">
    <source>
        <dbReference type="ARBA" id="ARBA00022737"/>
    </source>
</evidence>
<evidence type="ECO:0000313" key="10">
    <source>
        <dbReference type="Proteomes" id="UP000466442"/>
    </source>
</evidence>
<proteinExistence type="predicted"/>
<dbReference type="EMBL" id="WIXP02000012">
    <property type="protein sequence ID" value="KAF6201970.1"/>
    <property type="molecule type" value="Genomic_DNA"/>
</dbReference>
<dbReference type="GO" id="GO:0005741">
    <property type="term" value="C:mitochondrial outer membrane"/>
    <property type="evidence" value="ECO:0007669"/>
    <property type="project" value="UniProtKB-SubCell"/>
</dbReference>
<comment type="subcellular location">
    <subcellularLocation>
        <location evidence="1">Mitochondrion outer membrane</location>
        <topology evidence="1">Multi-pass membrane protein</topology>
    </subcellularLocation>
</comment>
<sequence>MASPYSERSKVTNSTPSGSPTPMPAKREETKIPPANAGKGTSTPKPAKTEEKKSSEGSSIFFDGIDEIEEPMSRILIRQLLKKGSYVSVTYPYKFAILLSKFGYIPTSLAEYLYLNDTKLLRVPSIKEYLNFMKSNEGDWMWLRGEIALCVTKVLFVGVEMTVREYLIKGSKPDKSLREEYWECLSVVSRSVLVATVVSQPFNMLCYRQIGQYVGKEEIYSSAQGIVDVFSKPGLYSFFEVTLARYIQLLVITVSVKTASLFWNHWLAGRISFLPNSQRFVKATDKNTKFHWIRQPLESMIALGVQYAVSIVLDPLEVAIITSSVWGSGITYAIMEEQAENDGDNEQEEQAEMNQEAIIQEMRLANDDQLRNLVKMAVRKACFVTLGYPFRFAHTLVQLGYIPKQLATKAEVGGVQMYGIPSILEYMRYVRSDEGRSGLIRGEISYCSSAILYYVINHYVSLQLQKNEDNNQRLTLYDQCVDVLWTTAISSAVAVVLTHPFAVLSLRQMSQFIGKENIYSVAALKNLLVQPGLFALIDGLIPRYIFLMVPALVSKVVMRIYEYYLAGHITWFPPNSSNDIVASNIYYRSDWVKWFIGFAAEHFVNDMLYPLEVVVVSSSVAKSGVVPGEYPFTPEVSNWIARLKYMARHHQLRRKANLLKKVFTEYNDAFIVY</sequence>
<evidence type="ECO:0000256" key="1">
    <source>
        <dbReference type="ARBA" id="ARBA00004374"/>
    </source>
</evidence>
<feature type="compositionally biased region" description="Polar residues" evidence="8">
    <location>
        <begin position="11"/>
        <end position="20"/>
    </location>
</feature>
<accession>A0A8S9WYG5</accession>
<keyword evidence="3" id="KW-0677">Repeat</keyword>
<evidence type="ECO:0000256" key="2">
    <source>
        <dbReference type="ARBA" id="ARBA00022692"/>
    </source>
</evidence>
<dbReference type="Proteomes" id="UP000466442">
    <property type="component" value="Linkage Group LG12"/>
</dbReference>
<dbReference type="InterPro" id="IPR023395">
    <property type="entry name" value="MCP_dom_sf"/>
</dbReference>
<evidence type="ECO:0000256" key="8">
    <source>
        <dbReference type="SAM" id="MobiDB-lite"/>
    </source>
</evidence>
<keyword evidence="7" id="KW-0472">Membrane</keyword>
<gene>
    <name evidence="9" type="ORF">GE061_004366</name>
</gene>
<organism evidence="9 10">
    <name type="scientific">Apolygus lucorum</name>
    <name type="common">Small green plant bug</name>
    <name type="synonym">Lygocoris lucorum</name>
    <dbReference type="NCBI Taxonomy" id="248454"/>
    <lineage>
        <taxon>Eukaryota</taxon>
        <taxon>Metazoa</taxon>
        <taxon>Ecdysozoa</taxon>
        <taxon>Arthropoda</taxon>
        <taxon>Hexapoda</taxon>
        <taxon>Insecta</taxon>
        <taxon>Pterygota</taxon>
        <taxon>Neoptera</taxon>
        <taxon>Paraneoptera</taxon>
        <taxon>Hemiptera</taxon>
        <taxon>Heteroptera</taxon>
        <taxon>Panheteroptera</taxon>
        <taxon>Cimicomorpha</taxon>
        <taxon>Miridae</taxon>
        <taxon>Mirini</taxon>
        <taxon>Apolygus</taxon>
    </lineage>
</organism>
<keyword evidence="6" id="KW-0496">Mitochondrion</keyword>
<evidence type="ECO:0000256" key="4">
    <source>
        <dbReference type="ARBA" id="ARBA00022787"/>
    </source>
</evidence>
<evidence type="ECO:0000256" key="6">
    <source>
        <dbReference type="ARBA" id="ARBA00023128"/>
    </source>
</evidence>
<name>A0A8S9WYG5_APOLU</name>
<evidence type="ECO:0000313" key="9">
    <source>
        <dbReference type="EMBL" id="KAF6201970.1"/>
    </source>
</evidence>
<evidence type="ECO:0000256" key="5">
    <source>
        <dbReference type="ARBA" id="ARBA00022989"/>
    </source>
</evidence>
<dbReference type="AlphaFoldDB" id="A0A8S9WYG5"/>
<keyword evidence="2" id="KW-0812">Transmembrane</keyword>
<evidence type="ECO:0000256" key="7">
    <source>
        <dbReference type="ARBA" id="ARBA00023136"/>
    </source>
</evidence>
<dbReference type="Gene3D" id="1.50.40.10">
    <property type="entry name" value="Mitochondrial carrier domain"/>
    <property type="match status" value="1"/>
</dbReference>
<dbReference type="SUPFAM" id="SSF103506">
    <property type="entry name" value="Mitochondrial carrier"/>
    <property type="match status" value="1"/>
</dbReference>
<reference evidence="9" key="1">
    <citation type="journal article" date="2021" name="Mol. Ecol. Resour.">
        <title>Apolygus lucorum genome provides insights into omnivorousness and mesophyll feeding.</title>
        <authorList>
            <person name="Liu Y."/>
            <person name="Liu H."/>
            <person name="Wang H."/>
            <person name="Huang T."/>
            <person name="Liu B."/>
            <person name="Yang B."/>
            <person name="Yin L."/>
            <person name="Li B."/>
            <person name="Zhang Y."/>
            <person name="Zhang S."/>
            <person name="Jiang F."/>
            <person name="Zhang X."/>
            <person name="Ren Y."/>
            <person name="Wang B."/>
            <person name="Wang S."/>
            <person name="Lu Y."/>
            <person name="Wu K."/>
            <person name="Fan W."/>
            <person name="Wang G."/>
        </authorList>
    </citation>
    <scope>NUCLEOTIDE SEQUENCE</scope>
    <source>
        <strain evidence="9">12Hb</strain>
    </source>
</reference>
<keyword evidence="10" id="KW-1185">Reference proteome</keyword>
<dbReference type="PANTHER" id="PTHR10780">
    <property type="entry name" value="MITOCHONDRIAL CARRIER HOMOLOG"/>
    <property type="match status" value="1"/>
</dbReference>
<keyword evidence="4" id="KW-1000">Mitochondrion outer membrane</keyword>
<protein>
    <submittedName>
        <fullName evidence="9">Uncharacterized protein</fullName>
    </submittedName>
</protein>